<name>R4KCM2_CLOPA</name>
<dbReference type="PROSITE" id="PS00627">
    <property type="entry name" value="GHMP_KINASES_ATP"/>
    <property type="match status" value="1"/>
</dbReference>
<keyword evidence="8 13" id="KW-0547">Nucleotide-binding</keyword>
<dbReference type="EC" id="2.7.1.39" evidence="3 13"/>
<gene>
    <name evidence="13" type="primary">thrB</name>
    <name evidence="16" type="ORF">Clopa_3499</name>
</gene>
<dbReference type="PRINTS" id="PR00958">
    <property type="entry name" value="HOMSERKINASE"/>
</dbReference>
<dbReference type="InterPro" id="IPR013750">
    <property type="entry name" value="GHMP_kinase_C_dom"/>
</dbReference>
<comment type="subcellular location">
    <subcellularLocation>
        <location evidence="13">Cytoplasm</location>
    </subcellularLocation>
</comment>
<evidence type="ECO:0000256" key="2">
    <source>
        <dbReference type="ARBA" id="ARBA00007370"/>
    </source>
</evidence>
<dbReference type="GO" id="GO:0005524">
    <property type="term" value="F:ATP binding"/>
    <property type="evidence" value="ECO:0007669"/>
    <property type="project" value="UniProtKB-UniRule"/>
</dbReference>
<dbReference type="AlphaFoldDB" id="R4KCM2"/>
<feature type="domain" description="GHMP kinase N-terminal" evidence="14">
    <location>
        <begin position="55"/>
        <end position="138"/>
    </location>
</feature>
<comment type="pathway">
    <text evidence="1 13">Amino-acid biosynthesis; L-threonine biosynthesis; L-threonine from L-aspartate: step 4/5.</text>
</comment>
<dbReference type="UniPathway" id="UPA00050">
    <property type="reaction ID" value="UER00064"/>
</dbReference>
<feature type="domain" description="GHMP kinase C-terminal" evidence="15">
    <location>
        <begin position="207"/>
        <end position="272"/>
    </location>
</feature>
<dbReference type="Gene3D" id="3.30.230.10">
    <property type="match status" value="1"/>
</dbReference>
<dbReference type="InterPro" id="IPR020568">
    <property type="entry name" value="Ribosomal_Su5_D2-typ_SF"/>
</dbReference>
<keyword evidence="17" id="KW-1185">Reference proteome</keyword>
<evidence type="ECO:0000256" key="11">
    <source>
        <dbReference type="ARBA" id="ARBA00049375"/>
    </source>
</evidence>
<dbReference type="KEGG" id="cpas:Clopa_3499"/>
<evidence type="ECO:0000256" key="4">
    <source>
        <dbReference type="ARBA" id="ARBA00017858"/>
    </source>
</evidence>
<dbReference type="SUPFAM" id="SSF54211">
    <property type="entry name" value="Ribosomal protein S5 domain 2-like"/>
    <property type="match status" value="1"/>
</dbReference>
<dbReference type="PATRIC" id="fig|86416.3.peg.3496"/>
<dbReference type="InterPro" id="IPR036554">
    <property type="entry name" value="GHMP_kinase_C_sf"/>
</dbReference>
<dbReference type="InterPro" id="IPR000870">
    <property type="entry name" value="Homoserine_kinase"/>
</dbReference>
<dbReference type="GO" id="GO:0005737">
    <property type="term" value="C:cytoplasm"/>
    <property type="evidence" value="ECO:0007669"/>
    <property type="project" value="UniProtKB-SubCell"/>
</dbReference>
<dbReference type="InterPro" id="IPR006203">
    <property type="entry name" value="GHMP_knse_ATP-bd_CS"/>
</dbReference>
<evidence type="ECO:0000259" key="14">
    <source>
        <dbReference type="Pfam" id="PF00288"/>
    </source>
</evidence>
<evidence type="ECO:0000313" key="16">
    <source>
        <dbReference type="EMBL" id="AGK98289.1"/>
    </source>
</evidence>
<dbReference type="STRING" id="86416.Clopa_3499"/>
<dbReference type="InterPro" id="IPR006204">
    <property type="entry name" value="GHMP_kinase_N_dom"/>
</dbReference>
<keyword evidence="10 13" id="KW-0067">ATP-binding</keyword>
<evidence type="ECO:0000256" key="13">
    <source>
        <dbReference type="HAMAP-Rule" id="MF_00384"/>
    </source>
</evidence>
<evidence type="ECO:0000313" key="17">
    <source>
        <dbReference type="Proteomes" id="UP000013523"/>
    </source>
</evidence>
<dbReference type="HOGENOM" id="CLU_041243_0_0_9"/>
<dbReference type="GO" id="GO:0009088">
    <property type="term" value="P:threonine biosynthetic process"/>
    <property type="evidence" value="ECO:0007669"/>
    <property type="project" value="UniProtKB-UniRule"/>
</dbReference>
<dbReference type="PANTHER" id="PTHR20861:SF1">
    <property type="entry name" value="HOMOSERINE KINASE"/>
    <property type="match status" value="1"/>
</dbReference>
<keyword evidence="13" id="KW-0963">Cytoplasm</keyword>
<evidence type="ECO:0000256" key="7">
    <source>
        <dbReference type="ARBA" id="ARBA00022697"/>
    </source>
</evidence>
<dbReference type="GO" id="GO:0004413">
    <property type="term" value="F:homoserine kinase activity"/>
    <property type="evidence" value="ECO:0007669"/>
    <property type="project" value="UniProtKB-UniRule"/>
</dbReference>
<dbReference type="SUPFAM" id="SSF55060">
    <property type="entry name" value="GHMP Kinase, C-terminal domain"/>
    <property type="match status" value="1"/>
</dbReference>
<evidence type="ECO:0000256" key="3">
    <source>
        <dbReference type="ARBA" id="ARBA00012078"/>
    </source>
</evidence>
<evidence type="ECO:0000256" key="9">
    <source>
        <dbReference type="ARBA" id="ARBA00022777"/>
    </source>
</evidence>
<keyword evidence="6 13" id="KW-0808">Transferase</keyword>
<evidence type="ECO:0000256" key="1">
    <source>
        <dbReference type="ARBA" id="ARBA00005015"/>
    </source>
</evidence>
<dbReference type="HAMAP" id="MF_00384">
    <property type="entry name" value="Homoser_kinase"/>
    <property type="match status" value="1"/>
</dbReference>
<evidence type="ECO:0000256" key="5">
    <source>
        <dbReference type="ARBA" id="ARBA00022605"/>
    </source>
</evidence>
<keyword evidence="7 13" id="KW-0791">Threonine biosynthesis</keyword>
<dbReference type="Gene3D" id="3.30.70.890">
    <property type="entry name" value="GHMP kinase, C-terminal domain"/>
    <property type="match status" value="1"/>
</dbReference>
<dbReference type="PIRSF" id="PIRSF000676">
    <property type="entry name" value="Homoser_kin"/>
    <property type="match status" value="1"/>
</dbReference>
<sequence>MLKIKVPASTANMGPGFDSFGMALNLYNEFEIEETDKDIIFLEAGEPSSIPLSENLIYNSMVKAFDKYNYKFKGLYINVIKADVPLSRGLGSSATCIAAGLKAANHIMNNIMSKQEILNLATEIEGHPDNVVAALEGGLDVSLVENNQVVYSKIDPPEDLIFAALIPDFKMSTSNGRKVLPSEYTKEDCVFNISRAALLISVFYNKDFKKLRTCFQDKIHQPYRGESINGLKDIFETAKELGSLGEFISGSGSTLMVVLDKNNTNFLNKMQSYLETTEATWKIKLLQPDCNGTEVTVC</sequence>
<evidence type="ECO:0000259" key="15">
    <source>
        <dbReference type="Pfam" id="PF08544"/>
    </source>
</evidence>
<dbReference type="Pfam" id="PF08544">
    <property type="entry name" value="GHMP_kinases_C"/>
    <property type="match status" value="1"/>
</dbReference>
<feature type="binding site" evidence="13">
    <location>
        <begin position="85"/>
        <end position="95"/>
    </location>
    <ligand>
        <name>ATP</name>
        <dbReference type="ChEBI" id="CHEBI:30616"/>
    </ligand>
</feature>
<dbReference type="Pfam" id="PF00288">
    <property type="entry name" value="GHMP_kinases_N"/>
    <property type="match status" value="1"/>
</dbReference>
<dbReference type="PANTHER" id="PTHR20861">
    <property type="entry name" value="HOMOSERINE/4-DIPHOSPHOCYTIDYL-2-C-METHYL-D-ERYTHRITOL KINASE"/>
    <property type="match status" value="1"/>
</dbReference>
<dbReference type="InterPro" id="IPR014721">
    <property type="entry name" value="Ribsml_uS5_D2-typ_fold_subgr"/>
</dbReference>
<dbReference type="NCBIfam" id="TIGR00191">
    <property type="entry name" value="thrB"/>
    <property type="match status" value="1"/>
</dbReference>
<dbReference type="EMBL" id="CP003261">
    <property type="protein sequence ID" value="AGK98289.1"/>
    <property type="molecule type" value="Genomic_DNA"/>
</dbReference>
<evidence type="ECO:0000256" key="6">
    <source>
        <dbReference type="ARBA" id="ARBA00022679"/>
    </source>
</evidence>
<proteinExistence type="inferred from homology"/>
<evidence type="ECO:0000256" key="8">
    <source>
        <dbReference type="ARBA" id="ARBA00022741"/>
    </source>
</evidence>
<organism evidence="16 17">
    <name type="scientific">Clostridium pasteurianum BC1</name>
    <dbReference type="NCBI Taxonomy" id="86416"/>
    <lineage>
        <taxon>Bacteria</taxon>
        <taxon>Bacillati</taxon>
        <taxon>Bacillota</taxon>
        <taxon>Clostridia</taxon>
        <taxon>Eubacteriales</taxon>
        <taxon>Clostridiaceae</taxon>
        <taxon>Clostridium</taxon>
    </lineage>
</organism>
<comment type="function">
    <text evidence="12 13">Catalyzes the ATP-dependent phosphorylation of L-homoserine to L-homoserine phosphate.</text>
</comment>
<evidence type="ECO:0000256" key="10">
    <source>
        <dbReference type="ARBA" id="ARBA00022840"/>
    </source>
</evidence>
<evidence type="ECO:0000256" key="12">
    <source>
        <dbReference type="ARBA" id="ARBA00049954"/>
    </source>
</evidence>
<dbReference type="OrthoDB" id="9769912at2"/>
<dbReference type="Proteomes" id="UP000013523">
    <property type="component" value="Chromosome"/>
</dbReference>
<reference evidence="16 17" key="1">
    <citation type="submission" date="2012-01" db="EMBL/GenBank/DDBJ databases">
        <title>Complete sequence of chromosome of Clostridium pasteurianum BC1.</title>
        <authorList>
            <consortium name="US DOE Joint Genome Institute"/>
            <person name="Lucas S."/>
            <person name="Han J."/>
            <person name="Lapidus A."/>
            <person name="Cheng J.-F."/>
            <person name="Goodwin L."/>
            <person name="Pitluck S."/>
            <person name="Peters L."/>
            <person name="Mikhailova N."/>
            <person name="Teshima H."/>
            <person name="Detter J.C."/>
            <person name="Han C."/>
            <person name="Tapia R."/>
            <person name="Land M."/>
            <person name="Hauser L."/>
            <person name="Kyrpides N."/>
            <person name="Ivanova N."/>
            <person name="Pagani I."/>
            <person name="Dunn J."/>
            <person name="Taghavi S."/>
            <person name="Francis A."/>
            <person name="van der Lelie D."/>
            <person name="Woyke T."/>
        </authorList>
    </citation>
    <scope>NUCLEOTIDE SEQUENCE [LARGE SCALE GENOMIC DNA]</scope>
    <source>
        <strain evidence="16 17">BC1</strain>
    </source>
</reference>
<keyword evidence="5 13" id="KW-0028">Amino-acid biosynthesis</keyword>
<protein>
    <recommendedName>
        <fullName evidence="4 13">Homoserine kinase</fullName>
        <shortName evidence="13">HK</shortName>
        <shortName evidence="13">HSK</shortName>
        <ecNumber evidence="3 13">2.7.1.39</ecNumber>
    </recommendedName>
</protein>
<keyword evidence="9 13" id="KW-0418">Kinase</keyword>
<comment type="catalytic activity">
    <reaction evidence="11 13">
        <text>L-homoserine + ATP = O-phospho-L-homoserine + ADP + H(+)</text>
        <dbReference type="Rhea" id="RHEA:13985"/>
        <dbReference type="ChEBI" id="CHEBI:15378"/>
        <dbReference type="ChEBI" id="CHEBI:30616"/>
        <dbReference type="ChEBI" id="CHEBI:57476"/>
        <dbReference type="ChEBI" id="CHEBI:57590"/>
        <dbReference type="ChEBI" id="CHEBI:456216"/>
        <dbReference type="EC" id="2.7.1.39"/>
    </reaction>
</comment>
<dbReference type="eggNOG" id="COG0083">
    <property type="taxonomic scope" value="Bacteria"/>
</dbReference>
<dbReference type="RefSeq" id="WP_015616573.1">
    <property type="nucleotide sequence ID" value="NC_021182.1"/>
</dbReference>
<comment type="similarity">
    <text evidence="2 13">Belongs to the GHMP kinase family. Homoserine kinase subfamily.</text>
</comment>
<accession>R4KCM2</accession>